<reference evidence="2" key="1">
    <citation type="submission" date="2016-05" db="EMBL/GenBank/DDBJ databases">
        <title>WGS assembly of Xenopus laevis.</title>
        <authorList>
            <person name="Session A."/>
            <person name="Uno Y."/>
            <person name="Kwon T."/>
            <person name="Chapman J."/>
            <person name="Toyoda A."/>
            <person name="Takahashi S."/>
            <person name="Fukui A."/>
            <person name="Hikosaka A."/>
            <person name="Putnam N."/>
            <person name="Stites J."/>
            <person name="Van Heeringen S."/>
            <person name="Quigley I."/>
            <person name="Heinz S."/>
            <person name="Hellsten U."/>
            <person name="Lyons J."/>
            <person name="Suzuki A."/>
            <person name="Kondo M."/>
            <person name="Ogino H."/>
            <person name="Ochi H."/>
            <person name="Bogdanovic O."/>
            <person name="Lister R."/>
            <person name="Georgiou G."/>
            <person name="Paranjpe S."/>
            <person name="Van Kruijsbergen I."/>
            <person name="Mozaffari S."/>
            <person name="Shu S."/>
            <person name="Schmutz J."/>
            <person name="Jenkins J."/>
            <person name="Grimwood J."/>
            <person name="Carlson J."/>
            <person name="Mitros T."/>
            <person name="Simakov O."/>
            <person name="Heald R."/>
            <person name="Miller K."/>
            <person name="Haudenschild C."/>
            <person name="Kuroki Y."/>
            <person name="Tanaka T."/>
            <person name="Michiue T."/>
            <person name="Watanabe M."/>
            <person name="Kinoshita T."/>
            <person name="Ohta Y."/>
            <person name="Mawaribuchi S."/>
            <person name="Suzuki Y."/>
            <person name="Haramoto Y."/>
            <person name="Yamamoto T."/>
            <person name="Takagi C."/>
            <person name="Kitzman J."/>
            <person name="Shendure J."/>
            <person name="Nakayama T."/>
            <person name="Izutsu Y."/>
            <person name="Robert J."/>
            <person name="Dichmann D."/>
            <person name="Flajnik M."/>
            <person name="Houston D."/>
            <person name="Marcotte E."/>
            <person name="Wallingford J."/>
            <person name="Ito Y."/>
            <person name="Asashima M."/>
            <person name="Ueno N."/>
            <person name="Matsuda Y."/>
            <person name="Jan Veenstra G."/>
            <person name="Fujiyama A."/>
            <person name="Harland R."/>
            <person name="Taira M."/>
            <person name="Rokhsar D.S."/>
        </authorList>
    </citation>
    <scope>NUCLEOTIDE SEQUENCE</scope>
    <source>
        <strain evidence="2">J</strain>
        <tissue evidence="2">Blood</tissue>
    </source>
</reference>
<protein>
    <submittedName>
        <fullName evidence="2">Uncharacterized protein</fullName>
    </submittedName>
</protein>
<organism evidence="2">
    <name type="scientific">Xenopus laevis</name>
    <name type="common">African clawed frog</name>
    <dbReference type="NCBI Taxonomy" id="8355"/>
    <lineage>
        <taxon>Eukaryota</taxon>
        <taxon>Metazoa</taxon>
        <taxon>Chordata</taxon>
        <taxon>Craniata</taxon>
        <taxon>Vertebrata</taxon>
        <taxon>Euteleostomi</taxon>
        <taxon>Amphibia</taxon>
        <taxon>Batrachia</taxon>
        <taxon>Anura</taxon>
        <taxon>Pipoidea</taxon>
        <taxon>Pipidae</taxon>
        <taxon>Xenopodinae</taxon>
        <taxon>Xenopus</taxon>
        <taxon>Xenopus</taxon>
    </lineage>
</organism>
<feature type="compositionally biased region" description="Polar residues" evidence="1">
    <location>
        <begin position="22"/>
        <end position="39"/>
    </location>
</feature>
<evidence type="ECO:0000256" key="1">
    <source>
        <dbReference type="SAM" id="MobiDB-lite"/>
    </source>
</evidence>
<gene>
    <name evidence="2" type="ORF">XELAEV_18004518mg</name>
</gene>
<sequence>MYPLPSLPPQATGSRQRDEAESSQGNASNEGQSINSTEYQARWVATHGHHGNAILYPTLYTAPPTVTLPLYTTTTLDVDVLQYAVPRRQTHAIPPRNSVKCRDGC</sequence>
<name>A0A974BRF3_XENLA</name>
<dbReference type="Proteomes" id="UP000694892">
    <property type="component" value="Unassembled WGS sequence"/>
</dbReference>
<evidence type="ECO:0000313" key="2">
    <source>
        <dbReference type="EMBL" id="OCT56707.1"/>
    </source>
</evidence>
<dbReference type="EMBL" id="KV467254">
    <property type="protein sequence ID" value="OCT56707.1"/>
    <property type="molecule type" value="Genomic_DNA"/>
</dbReference>
<dbReference type="AlphaFoldDB" id="A0A974BRF3"/>
<proteinExistence type="predicted"/>
<accession>A0A974BRF3</accession>
<feature type="region of interest" description="Disordered" evidence="1">
    <location>
        <begin position="1"/>
        <end position="39"/>
    </location>
</feature>